<sequence length="401" mass="45626">MNAIPSYSQEVRFKFSLRNIWRPILTFSHILFVVLVMLGTGEDRTWNLQQAKLIPAASPFALLNCDQQSFSTCCRPNLLHNLNRLYHHVQQFPRDLFFIEIMIYVSSLSAMTCILGSLLDLFFRVDSSFWVHRLINKLATITYIFCLFLISQGIVSMEQTPREQLLCSESKDVPKDVQVINFCYQKLGICRNSDTLMLVLICMVLYPIFCTIGVLCCGSLTKMMQSTSEGKTSALSSRSSPPTFPNKYNNNDERKVLKASTKAPIVSIHNPKNLAREKFQSRAQLHSLLNFLDREPSCRQNENYLSMLARSFRNYIQTGNTPRINPAQVSSNSLLTPANSSTLKESFRKDSMRTHVSQIQKPAEPQPQKLMSPPPPSYEETQALNSPHNKIANQDVSENIV</sequence>
<organism evidence="3 4">
    <name type="scientific">Allacma fusca</name>
    <dbReference type="NCBI Taxonomy" id="39272"/>
    <lineage>
        <taxon>Eukaryota</taxon>
        <taxon>Metazoa</taxon>
        <taxon>Ecdysozoa</taxon>
        <taxon>Arthropoda</taxon>
        <taxon>Hexapoda</taxon>
        <taxon>Collembola</taxon>
        <taxon>Symphypleona</taxon>
        <taxon>Sminthuridae</taxon>
        <taxon>Allacma</taxon>
    </lineage>
</organism>
<feature type="compositionally biased region" description="Polar residues" evidence="1">
    <location>
        <begin position="231"/>
        <end position="249"/>
    </location>
</feature>
<comment type="caution">
    <text evidence="3">The sequence shown here is derived from an EMBL/GenBank/DDBJ whole genome shotgun (WGS) entry which is preliminary data.</text>
</comment>
<evidence type="ECO:0000256" key="1">
    <source>
        <dbReference type="SAM" id="MobiDB-lite"/>
    </source>
</evidence>
<feature type="region of interest" description="Disordered" evidence="1">
    <location>
        <begin position="323"/>
        <end position="401"/>
    </location>
</feature>
<evidence type="ECO:0000313" key="4">
    <source>
        <dbReference type="Proteomes" id="UP000708208"/>
    </source>
</evidence>
<keyword evidence="2" id="KW-0472">Membrane</keyword>
<dbReference type="AlphaFoldDB" id="A0A8J2PSC4"/>
<feature type="transmembrane region" description="Helical" evidence="2">
    <location>
        <begin position="101"/>
        <end position="122"/>
    </location>
</feature>
<feature type="compositionally biased region" description="Polar residues" evidence="1">
    <location>
        <begin position="379"/>
        <end position="401"/>
    </location>
</feature>
<keyword evidence="2" id="KW-0812">Transmembrane</keyword>
<feature type="transmembrane region" description="Helical" evidence="2">
    <location>
        <begin position="134"/>
        <end position="155"/>
    </location>
</feature>
<evidence type="ECO:0000313" key="3">
    <source>
        <dbReference type="EMBL" id="CAG7834885.1"/>
    </source>
</evidence>
<name>A0A8J2PSC4_9HEXA</name>
<protein>
    <submittedName>
        <fullName evidence="3">Uncharacterized protein</fullName>
    </submittedName>
</protein>
<accession>A0A8J2PSC4</accession>
<feature type="compositionally biased region" description="Polar residues" evidence="1">
    <location>
        <begin position="323"/>
        <end position="344"/>
    </location>
</feature>
<gene>
    <name evidence="3" type="ORF">AFUS01_LOCUS44331</name>
</gene>
<feature type="transmembrane region" description="Helical" evidence="2">
    <location>
        <begin position="20"/>
        <end position="38"/>
    </location>
</feature>
<dbReference type="EMBL" id="CAJVCH010570427">
    <property type="protein sequence ID" value="CAG7834885.1"/>
    <property type="molecule type" value="Genomic_DNA"/>
</dbReference>
<feature type="transmembrane region" description="Helical" evidence="2">
    <location>
        <begin position="196"/>
        <end position="221"/>
    </location>
</feature>
<keyword evidence="4" id="KW-1185">Reference proteome</keyword>
<reference evidence="3" key="1">
    <citation type="submission" date="2021-06" db="EMBL/GenBank/DDBJ databases">
        <authorList>
            <person name="Hodson N. C."/>
            <person name="Mongue J. A."/>
            <person name="Jaron S. K."/>
        </authorList>
    </citation>
    <scope>NUCLEOTIDE SEQUENCE</scope>
</reference>
<proteinExistence type="predicted"/>
<evidence type="ECO:0000256" key="2">
    <source>
        <dbReference type="SAM" id="Phobius"/>
    </source>
</evidence>
<dbReference type="Proteomes" id="UP000708208">
    <property type="component" value="Unassembled WGS sequence"/>
</dbReference>
<keyword evidence="2" id="KW-1133">Transmembrane helix</keyword>
<feature type="region of interest" description="Disordered" evidence="1">
    <location>
        <begin position="231"/>
        <end position="252"/>
    </location>
</feature>